<reference evidence="7 8" key="1">
    <citation type="submission" date="2023-08" db="EMBL/GenBank/DDBJ databases">
        <title>Alcaligenaceae gen. nov., a novel taxon isolated from the sludge of Yixing Pesticide Factory.</title>
        <authorList>
            <person name="Ruan L."/>
        </authorList>
    </citation>
    <scope>NUCLEOTIDE SEQUENCE [LARGE SCALE GENOMIC DNA]</scope>
    <source>
        <strain evidence="7 8">LG-2</strain>
    </source>
</reference>
<dbReference type="InterPro" id="IPR036259">
    <property type="entry name" value="MFS_trans_sf"/>
</dbReference>
<dbReference type="CDD" id="cd17477">
    <property type="entry name" value="MFS_YcaD_like"/>
    <property type="match status" value="1"/>
</dbReference>
<keyword evidence="2 5" id="KW-1133">Transmembrane helix</keyword>
<dbReference type="Proteomes" id="UP001232156">
    <property type="component" value="Unassembled WGS sequence"/>
</dbReference>
<feature type="transmembrane region" description="Helical" evidence="5">
    <location>
        <begin position="161"/>
        <end position="181"/>
    </location>
</feature>
<feature type="transmembrane region" description="Helical" evidence="5">
    <location>
        <begin position="288"/>
        <end position="313"/>
    </location>
</feature>
<dbReference type="Gene3D" id="1.20.1250.20">
    <property type="entry name" value="MFS general substrate transporter like domains"/>
    <property type="match status" value="2"/>
</dbReference>
<feature type="domain" description="Major facilitator superfamily (MFS) profile" evidence="6">
    <location>
        <begin position="7"/>
        <end position="376"/>
    </location>
</feature>
<feature type="transmembrane region" description="Helical" evidence="5">
    <location>
        <begin position="97"/>
        <end position="119"/>
    </location>
</feature>
<evidence type="ECO:0000313" key="8">
    <source>
        <dbReference type="Proteomes" id="UP001232156"/>
    </source>
</evidence>
<evidence type="ECO:0000313" key="7">
    <source>
        <dbReference type="EMBL" id="MDR4124654.1"/>
    </source>
</evidence>
<keyword evidence="1 5" id="KW-0812">Transmembrane</keyword>
<evidence type="ECO:0000256" key="3">
    <source>
        <dbReference type="ARBA" id="ARBA00023136"/>
    </source>
</evidence>
<feature type="transmembrane region" description="Helical" evidence="5">
    <location>
        <begin position="202"/>
        <end position="224"/>
    </location>
</feature>
<name>A0ABU1D2J1_9BURK</name>
<dbReference type="EMBL" id="JAUZQE010000002">
    <property type="protein sequence ID" value="MDR4124654.1"/>
    <property type="molecule type" value="Genomic_DNA"/>
</dbReference>
<feature type="transmembrane region" description="Helical" evidence="5">
    <location>
        <begin position="264"/>
        <end position="282"/>
    </location>
</feature>
<accession>A0ABU1D2J1</accession>
<feature type="compositionally biased region" description="Low complexity" evidence="4">
    <location>
        <begin position="427"/>
        <end position="439"/>
    </location>
</feature>
<dbReference type="InterPro" id="IPR047200">
    <property type="entry name" value="MFS_YcaD-like"/>
</dbReference>
<feature type="transmembrane region" description="Helical" evidence="5">
    <location>
        <begin position="353"/>
        <end position="371"/>
    </location>
</feature>
<protein>
    <submittedName>
        <fullName evidence="7">MFS transporter</fullName>
    </submittedName>
</protein>
<feature type="region of interest" description="Disordered" evidence="4">
    <location>
        <begin position="555"/>
        <end position="603"/>
    </location>
</feature>
<dbReference type="SUPFAM" id="SSF103473">
    <property type="entry name" value="MFS general substrate transporter"/>
    <property type="match status" value="1"/>
</dbReference>
<feature type="region of interest" description="Disordered" evidence="4">
    <location>
        <begin position="415"/>
        <end position="439"/>
    </location>
</feature>
<comment type="caution">
    <text evidence="7">The sequence shown here is derived from an EMBL/GenBank/DDBJ whole genome shotgun (WGS) entry which is preliminary data.</text>
</comment>
<dbReference type="InterPro" id="IPR020846">
    <property type="entry name" value="MFS_dom"/>
</dbReference>
<evidence type="ECO:0000256" key="1">
    <source>
        <dbReference type="ARBA" id="ARBA00022692"/>
    </source>
</evidence>
<evidence type="ECO:0000256" key="4">
    <source>
        <dbReference type="SAM" id="MobiDB-lite"/>
    </source>
</evidence>
<keyword evidence="8" id="KW-1185">Reference proteome</keyword>
<feature type="transmembrane region" description="Helical" evidence="5">
    <location>
        <begin position="325"/>
        <end position="347"/>
    </location>
</feature>
<feature type="transmembrane region" description="Helical" evidence="5">
    <location>
        <begin position="41"/>
        <end position="61"/>
    </location>
</feature>
<dbReference type="Pfam" id="PF07690">
    <property type="entry name" value="MFS_1"/>
    <property type="match status" value="1"/>
</dbReference>
<sequence>MVRTIASFSSLFLATLLLLVGSGLFNTYVGLRLTAASVSEAWVGAIIAAYYLGLVFGARVGHKLIIRVGHIRAYAATAAVVTVTVLIQAMIDFLPLWIALRFVAGIAMVTQFIVLESWLNEQTENHLRGRVFAFYMVFSSLGTVLGQLSVGMFPALDTTPLMFVALCSAACLIPVAVTRRVHPAIQVPVPLHYRYYVSRVPMTMTVLFMAGMMSGAFYGLAPVYGVAQGMDSQQVAVFVAAAVASGLLFQWPVGWLADRISRVGLIRVNSVLLAALTLPLWGWWPLPYWLLVVFSCLFGIILFTLYPVAAAFANDNVEPDRRVGLSAILYMVYGLGACVGPMFVGLLMRELQAGVFFVFVTACAVFLIVFVRPQRISGVYLTQDAPTEFVPMPDSVQNPNVVPALDPRVDTEIDVSFAPPPEEADASPDGLDAAAAPEAAGATAVADSAAAGSETAAAPLDAPGTRVSAVTDDVEATPSPEPHDEPQTRAPAADSGASQAGADSGRATGEDVPATSTGSTPPAEHASAGAEDVAVVSEPVAAGVGPSDLRVIAGVPTDVDLQQAPQPPLAPSQNVGSDVAPEEEHGVSRDRRGAAGAPNAGTE</sequence>
<feature type="region of interest" description="Disordered" evidence="4">
    <location>
        <begin position="454"/>
        <end position="534"/>
    </location>
</feature>
<organism evidence="7 8">
    <name type="scientific">Yanghanlia caeni</name>
    <dbReference type="NCBI Taxonomy" id="3064283"/>
    <lineage>
        <taxon>Bacteria</taxon>
        <taxon>Pseudomonadati</taxon>
        <taxon>Pseudomonadota</taxon>
        <taxon>Betaproteobacteria</taxon>
        <taxon>Burkholderiales</taxon>
        <taxon>Alcaligenaceae</taxon>
        <taxon>Yanghanlia</taxon>
    </lineage>
</organism>
<proteinExistence type="predicted"/>
<dbReference type="PANTHER" id="PTHR23521:SF3">
    <property type="entry name" value="MFS TRANSPORTER"/>
    <property type="match status" value="1"/>
</dbReference>
<evidence type="ECO:0000256" key="2">
    <source>
        <dbReference type="ARBA" id="ARBA00022989"/>
    </source>
</evidence>
<keyword evidence="3 5" id="KW-0472">Membrane</keyword>
<feature type="transmembrane region" description="Helical" evidence="5">
    <location>
        <begin position="131"/>
        <end position="155"/>
    </location>
</feature>
<dbReference type="InterPro" id="IPR011701">
    <property type="entry name" value="MFS"/>
</dbReference>
<feature type="compositionally biased region" description="Basic and acidic residues" evidence="4">
    <location>
        <begin position="582"/>
        <end position="593"/>
    </location>
</feature>
<evidence type="ECO:0000256" key="5">
    <source>
        <dbReference type="SAM" id="Phobius"/>
    </source>
</evidence>
<dbReference type="PANTHER" id="PTHR23521">
    <property type="entry name" value="TRANSPORTER MFS SUPERFAMILY"/>
    <property type="match status" value="1"/>
</dbReference>
<feature type="transmembrane region" description="Helical" evidence="5">
    <location>
        <begin position="236"/>
        <end position="257"/>
    </location>
</feature>
<evidence type="ECO:0000259" key="6">
    <source>
        <dbReference type="PROSITE" id="PS50850"/>
    </source>
</evidence>
<gene>
    <name evidence="7" type="ORF">Q8947_01470</name>
</gene>
<dbReference type="PROSITE" id="PS50850">
    <property type="entry name" value="MFS"/>
    <property type="match status" value="1"/>
</dbReference>
<feature type="compositionally biased region" description="Low complexity" evidence="4">
    <location>
        <begin position="489"/>
        <end position="507"/>
    </location>
</feature>
<feature type="transmembrane region" description="Helical" evidence="5">
    <location>
        <begin position="73"/>
        <end position="91"/>
    </location>
</feature>